<keyword evidence="7 8" id="KW-0472">Membrane</keyword>
<proteinExistence type="inferred from homology"/>
<keyword evidence="10" id="KW-1185">Reference proteome</keyword>
<gene>
    <name evidence="9" type="ORF">NNL38_06395</name>
</gene>
<evidence type="ECO:0000313" key="9">
    <source>
        <dbReference type="EMBL" id="UTV28859.1"/>
    </source>
</evidence>
<evidence type="ECO:0000256" key="5">
    <source>
        <dbReference type="ARBA" id="ARBA00022692"/>
    </source>
</evidence>
<comment type="subcellular location">
    <subcellularLocation>
        <location evidence="1 8">Cell membrane</location>
        <topology evidence="1 8">Multi-pass membrane protein</topology>
    </subcellularLocation>
</comment>
<feature type="transmembrane region" description="Helical" evidence="8">
    <location>
        <begin position="234"/>
        <end position="252"/>
    </location>
</feature>
<comment type="similarity">
    <text evidence="2 8">Belongs to the 4-toluene sulfonate uptake permease (TSUP) (TC 2.A.102) family.</text>
</comment>
<keyword evidence="4 8" id="KW-1003">Cell membrane</keyword>
<accession>A0ABY5GIA6</accession>
<dbReference type="Proteomes" id="UP001057998">
    <property type="component" value="Chromosome 1"/>
</dbReference>
<feature type="transmembrane region" description="Helical" evidence="8">
    <location>
        <begin position="143"/>
        <end position="168"/>
    </location>
</feature>
<dbReference type="RefSeq" id="WP_255390178.1">
    <property type="nucleotide sequence ID" value="NZ_CP101508.1"/>
</dbReference>
<feature type="transmembrane region" description="Helical" evidence="8">
    <location>
        <begin position="104"/>
        <end position="123"/>
    </location>
</feature>
<protein>
    <recommendedName>
        <fullName evidence="8">Probable membrane transporter protein</fullName>
    </recommendedName>
</protein>
<dbReference type="PANTHER" id="PTHR30269:SF0">
    <property type="entry name" value="MEMBRANE TRANSPORTER PROTEIN YFCA-RELATED"/>
    <property type="match status" value="1"/>
</dbReference>
<evidence type="ECO:0000256" key="2">
    <source>
        <dbReference type="ARBA" id="ARBA00009142"/>
    </source>
</evidence>
<dbReference type="PANTHER" id="PTHR30269">
    <property type="entry name" value="TRANSMEMBRANE PROTEIN YFCA"/>
    <property type="match status" value="1"/>
</dbReference>
<dbReference type="InterPro" id="IPR052017">
    <property type="entry name" value="TSUP"/>
</dbReference>
<evidence type="ECO:0000256" key="1">
    <source>
        <dbReference type="ARBA" id="ARBA00004651"/>
    </source>
</evidence>
<evidence type="ECO:0000256" key="6">
    <source>
        <dbReference type="ARBA" id="ARBA00022989"/>
    </source>
</evidence>
<evidence type="ECO:0000256" key="4">
    <source>
        <dbReference type="ARBA" id="ARBA00022475"/>
    </source>
</evidence>
<keyword evidence="6 8" id="KW-1133">Transmembrane helix</keyword>
<feature type="transmembrane region" description="Helical" evidence="8">
    <location>
        <begin position="79"/>
        <end position="97"/>
    </location>
</feature>
<evidence type="ECO:0000313" key="10">
    <source>
        <dbReference type="Proteomes" id="UP001057998"/>
    </source>
</evidence>
<dbReference type="EMBL" id="CP101508">
    <property type="protein sequence ID" value="UTV28859.1"/>
    <property type="molecule type" value="Genomic_DNA"/>
</dbReference>
<feature type="transmembrane region" description="Helical" evidence="8">
    <location>
        <begin position="180"/>
        <end position="198"/>
    </location>
</feature>
<organism evidence="9 10">
    <name type="scientific">Photobacterium atrarenae</name>
    <dbReference type="NCBI Taxonomy" id="865757"/>
    <lineage>
        <taxon>Bacteria</taxon>
        <taxon>Pseudomonadati</taxon>
        <taxon>Pseudomonadota</taxon>
        <taxon>Gammaproteobacteria</taxon>
        <taxon>Vibrionales</taxon>
        <taxon>Vibrionaceae</taxon>
        <taxon>Photobacterium</taxon>
    </lineage>
</organism>
<sequence length="253" mass="26341">MDISLLQILLLLGTGFLAGIINTLAGGGSNLTLPALMVMGMPAEVANATNRVGVLIQGMTAVSGFRHHGKLETDDTVPILIPSVIGGLLGAAGAAYAPATWIKPLLLGTMLTMALVILLRPAIIAPEPGTPSRKVRQTPSSWLGLGLAGFYGGFVQAGVGFVLLAALAGTLRYDLVRANALKMLCTVVFTLVALILFIAEDLVLWGPGLILAFGTMFGAHLAVKMAIKAKPETLKWFLFIMTLCGCVAAMATD</sequence>
<dbReference type="Pfam" id="PF01925">
    <property type="entry name" value="TauE"/>
    <property type="match status" value="1"/>
</dbReference>
<dbReference type="InterPro" id="IPR002781">
    <property type="entry name" value="TM_pro_TauE-like"/>
</dbReference>
<name>A0ABY5GIA6_9GAMM</name>
<reference evidence="9" key="1">
    <citation type="submission" date="2022-07" db="EMBL/GenBank/DDBJ databases">
        <title>Genome sequencing of Photobacterium atrarenae GJH2-4.</title>
        <authorList>
            <person name="Park S.-J."/>
        </authorList>
    </citation>
    <scope>NUCLEOTIDE SEQUENCE</scope>
    <source>
        <strain evidence="9">GJH2-4</strain>
    </source>
</reference>
<evidence type="ECO:0000256" key="8">
    <source>
        <dbReference type="RuleBase" id="RU363041"/>
    </source>
</evidence>
<evidence type="ECO:0000256" key="7">
    <source>
        <dbReference type="ARBA" id="ARBA00023136"/>
    </source>
</evidence>
<feature type="transmembrane region" description="Helical" evidence="8">
    <location>
        <begin position="204"/>
        <end position="222"/>
    </location>
</feature>
<keyword evidence="3" id="KW-0813">Transport</keyword>
<evidence type="ECO:0000256" key="3">
    <source>
        <dbReference type="ARBA" id="ARBA00022448"/>
    </source>
</evidence>
<keyword evidence="5 8" id="KW-0812">Transmembrane</keyword>